<dbReference type="PANTHER" id="PTHR31934">
    <property type="entry name" value="ALPHA/BETA-HYDROLASES SUPERFAMILY PROTEIN"/>
    <property type="match status" value="1"/>
</dbReference>
<evidence type="ECO:0000259" key="3">
    <source>
        <dbReference type="Pfam" id="PF08574"/>
    </source>
</evidence>
<protein>
    <submittedName>
        <fullName evidence="4">Uncharacterized protein MANES_12G056300</fullName>
    </submittedName>
</protein>
<name>A0A2P2J7S6_RHIMU</name>
<organism evidence="4">
    <name type="scientific">Rhizophora mucronata</name>
    <name type="common">Asiatic mangrove</name>
    <dbReference type="NCBI Taxonomy" id="61149"/>
    <lineage>
        <taxon>Eukaryota</taxon>
        <taxon>Viridiplantae</taxon>
        <taxon>Streptophyta</taxon>
        <taxon>Embryophyta</taxon>
        <taxon>Tracheophyta</taxon>
        <taxon>Spermatophyta</taxon>
        <taxon>Magnoliopsida</taxon>
        <taxon>eudicotyledons</taxon>
        <taxon>Gunneridae</taxon>
        <taxon>Pentapetalae</taxon>
        <taxon>rosids</taxon>
        <taxon>fabids</taxon>
        <taxon>Malpighiales</taxon>
        <taxon>Rhizophoraceae</taxon>
        <taxon>Rhizophora</taxon>
    </lineage>
</organism>
<evidence type="ECO:0000256" key="2">
    <source>
        <dbReference type="SAM" id="MobiDB-lite"/>
    </source>
</evidence>
<dbReference type="Pfam" id="PF08574">
    <property type="entry name" value="Iwr1"/>
    <property type="match status" value="1"/>
</dbReference>
<feature type="compositionally biased region" description="Acidic residues" evidence="2">
    <location>
        <begin position="278"/>
        <end position="287"/>
    </location>
</feature>
<feature type="region of interest" description="Disordered" evidence="2">
    <location>
        <begin position="251"/>
        <end position="351"/>
    </location>
</feature>
<dbReference type="PANTHER" id="PTHR31934:SF2">
    <property type="entry name" value="RNA-DIRECTED DNA METHYLATION 4"/>
    <property type="match status" value="1"/>
</dbReference>
<proteinExistence type="inferred from homology"/>
<dbReference type="InterPro" id="IPR013883">
    <property type="entry name" value="TF_Iwr1_dom"/>
</dbReference>
<sequence length="351" mass="40558">MMSSIAESSSKRPVIVRVKRKSFHSPLDAFWLEINERPVKRLHLDLHKVSLSDSADGKAEELKTRKVLVQHVETVTSSEATIDVVQSFVTNSASAVEGKLKCEERKGMYKNNNQKQEALLSKARQNQEVSAKSARFEQIWRRRKGDKEGLDDKVLYDICHFYDVLRVDERSKEVHEQEVMSLEDQRTLASYLPLLREFVPSAADEIESDLHSYTSKQDDYVFDYYTVKEDISMGDHKASCPFPLVQVEDDDFYGRSDDESDYDSEDSNAEAHPRNDYPDEMTEEDETRSETSTDQSDKEEEEESDGTGSESVELDDLMHHFPEEDADLSYQDEYCDDDVDYDYNDDGKDRR</sequence>
<feature type="compositionally biased region" description="Acidic residues" evidence="2">
    <location>
        <begin position="258"/>
        <end position="268"/>
    </location>
</feature>
<reference evidence="4" key="1">
    <citation type="submission" date="2018-02" db="EMBL/GenBank/DDBJ databases">
        <title>Rhizophora mucronata_Transcriptome.</title>
        <authorList>
            <person name="Meera S.P."/>
            <person name="Sreeshan A."/>
            <person name="Augustine A."/>
        </authorList>
    </citation>
    <scope>NUCLEOTIDE SEQUENCE</scope>
    <source>
        <tissue evidence="4">Leaf</tissue>
    </source>
</reference>
<evidence type="ECO:0000313" key="4">
    <source>
        <dbReference type="EMBL" id="MBW89518.1"/>
    </source>
</evidence>
<dbReference type="AlphaFoldDB" id="A0A2P2J7S6"/>
<feature type="compositionally biased region" description="Acidic residues" evidence="2">
    <location>
        <begin position="333"/>
        <end position="344"/>
    </location>
</feature>
<comment type="similarity">
    <text evidence="1">Belongs to the IWR1/SLC7A6OS family.</text>
</comment>
<accession>A0A2P2J7S6</accession>
<evidence type="ECO:0000256" key="1">
    <source>
        <dbReference type="ARBA" id="ARBA00010218"/>
    </source>
</evidence>
<feature type="domain" description="Transcription factor Iwr1" evidence="3">
    <location>
        <begin position="218"/>
        <end position="280"/>
    </location>
</feature>
<dbReference type="EMBL" id="GGEC01009035">
    <property type="protein sequence ID" value="MBW89518.1"/>
    <property type="molecule type" value="Transcribed_RNA"/>
</dbReference>